<name>A0A498HF26_MALDO</name>
<feature type="domain" description="Protein kinase" evidence="1">
    <location>
        <begin position="1"/>
        <end position="100"/>
    </location>
</feature>
<proteinExistence type="predicted"/>
<dbReference type="PROSITE" id="PS50011">
    <property type="entry name" value="PROTEIN_KINASE_DOM"/>
    <property type="match status" value="1"/>
</dbReference>
<dbReference type="GO" id="GO:0005524">
    <property type="term" value="F:ATP binding"/>
    <property type="evidence" value="ECO:0007669"/>
    <property type="project" value="InterPro"/>
</dbReference>
<evidence type="ECO:0000313" key="3">
    <source>
        <dbReference type="Proteomes" id="UP000290289"/>
    </source>
</evidence>
<dbReference type="EMBL" id="RDQH01000343">
    <property type="protein sequence ID" value="RXH67937.1"/>
    <property type="molecule type" value="Genomic_DNA"/>
</dbReference>
<dbReference type="SUPFAM" id="SSF56112">
    <property type="entry name" value="Protein kinase-like (PK-like)"/>
    <property type="match status" value="1"/>
</dbReference>
<comment type="caution">
    <text evidence="2">The sequence shown here is derived from an EMBL/GenBank/DDBJ whole genome shotgun (WGS) entry which is preliminary data.</text>
</comment>
<protein>
    <recommendedName>
        <fullName evidence="1">Protein kinase domain-containing protein</fullName>
    </recommendedName>
</protein>
<dbReference type="InterPro" id="IPR000719">
    <property type="entry name" value="Prot_kinase_dom"/>
</dbReference>
<dbReference type="AlphaFoldDB" id="A0A498HF26"/>
<reference evidence="2 3" key="1">
    <citation type="submission" date="2018-10" db="EMBL/GenBank/DDBJ databases">
        <title>A high-quality apple genome assembly.</title>
        <authorList>
            <person name="Hu J."/>
        </authorList>
    </citation>
    <scope>NUCLEOTIDE SEQUENCE [LARGE SCALE GENOMIC DNA]</scope>
    <source>
        <strain evidence="3">cv. HFTH1</strain>
        <tissue evidence="2">Young leaf</tissue>
    </source>
</reference>
<organism evidence="2 3">
    <name type="scientific">Malus domestica</name>
    <name type="common">Apple</name>
    <name type="synonym">Pyrus malus</name>
    <dbReference type="NCBI Taxonomy" id="3750"/>
    <lineage>
        <taxon>Eukaryota</taxon>
        <taxon>Viridiplantae</taxon>
        <taxon>Streptophyta</taxon>
        <taxon>Embryophyta</taxon>
        <taxon>Tracheophyta</taxon>
        <taxon>Spermatophyta</taxon>
        <taxon>Magnoliopsida</taxon>
        <taxon>eudicotyledons</taxon>
        <taxon>Gunneridae</taxon>
        <taxon>Pentapetalae</taxon>
        <taxon>rosids</taxon>
        <taxon>fabids</taxon>
        <taxon>Rosales</taxon>
        <taxon>Rosaceae</taxon>
        <taxon>Amygdaloideae</taxon>
        <taxon>Maleae</taxon>
        <taxon>Malus</taxon>
    </lineage>
</organism>
<sequence>MNQASNWGRKIRLALQTAKAIDILHSSSPHVIHRDIKSANIWRTEDVLETVLKEQLQRFKVWAMTVRKATWSALGFGSHSNSDSWFSVLTISTDGLGMRE</sequence>
<keyword evidence="3" id="KW-1185">Reference proteome</keyword>
<gene>
    <name evidence="2" type="ORF">DVH24_028084</name>
</gene>
<dbReference type="Gene3D" id="1.10.510.10">
    <property type="entry name" value="Transferase(Phosphotransferase) domain 1"/>
    <property type="match status" value="1"/>
</dbReference>
<evidence type="ECO:0000259" key="1">
    <source>
        <dbReference type="PROSITE" id="PS50011"/>
    </source>
</evidence>
<dbReference type="GO" id="GO:0004672">
    <property type="term" value="F:protein kinase activity"/>
    <property type="evidence" value="ECO:0007669"/>
    <property type="project" value="InterPro"/>
</dbReference>
<evidence type="ECO:0000313" key="2">
    <source>
        <dbReference type="EMBL" id="RXH67937.1"/>
    </source>
</evidence>
<dbReference type="Proteomes" id="UP000290289">
    <property type="component" value="Chromosome 17"/>
</dbReference>
<accession>A0A498HF26</accession>
<dbReference type="InterPro" id="IPR011009">
    <property type="entry name" value="Kinase-like_dom_sf"/>
</dbReference>